<sequence length="677" mass="72251">MSQPPSSASGATKIATPWSVLIRRPDGEAGRYNLQRGDYEKVSHAEFNEAPDKHPHVPVFCDRCFGSADYQVDTGKFRTFVVGTCCIFSPQHADQGSIPTEMRKYQQPIGAHQTMVQMAPGVFKYSHSIQIGTVLGYWHVHKDERIYLNMIGGVDESLPPARRCVDTFTDSELPCALSLGTLNTGMNEVILECSLVLIPARKGCHAKIYTGETVHTGLERFCFQPHSSLSQRLLASFGASTGEGSDCVVEDEEFYKAHIDALNNYIKLLRVIYTHKGETDIEKYLIEGSKLYSELVGESSKVLSANMQAYPQQQVSTERAGSSHAPQGGSSRGSSVECQGQSAMGGYPPPHPGMPGMGYGHHFAPQMCSDSGLATHYHPPYPGYYNQGYSNYQMPPGLPGHMAMGSVQPPNPYALPPHVYGSQPYMGHPQPPASRAELLKAELMETLGLAPKPNAVQEGLRGLISGILDSELKGYGLKRGARAIADHESGEEEVAPVRTKRPREETPPPPRTPAKSTAAAPPSAEAIVSAPYGEFDAGLTSKIGQVGETVEKLSRVLETLVSTTSRLDPVPPPPVIPAQPTNPAHPLPPQQPVGHVAMVQNTPGINGEPLPPGVGAAGPLPVALPPPPPPAPTPISATPLSTSTPRTLEASIPHTVSGNASKAPLGSDPSFAIMAGL</sequence>
<evidence type="ECO:0000256" key="1">
    <source>
        <dbReference type="SAM" id="MobiDB-lite"/>
    </source>
</evidence>
<feature type="compositionally biased region" description="Low complexity" evidence="1">
    <location>
        <begin position="634"/>
        <end position="645"/>
    </location>
</feature>
<dbReference type="GeneID" id="35414674"/>
<feature type="region of interest" description="Disordered" evidence="1">
    <location>
        <begin position="610"/>
        <end position="669"/>
    </location>
</feature>
<feature type="domain" description="ORF28 N-terminal" evidence="2">
    <location>
        <begin position="26"/>
        <end position="235"/>
    </location>
</feature>
<accession>A0A2H5AJG3</accession>
<dbReference type="Pfam" id="PF25720">
    <property type="entry name" value="Herpes_ORF28"/>
    <property type="match status" value="1"/>
</dbReference>
<dbReference type="InterPro" id="IPR057863">
    <property type="entry name" value="ORF28_N"/>
</dbReference>
<feature type="compositionally biased region" description="Pro residues" evidence="1">
    <location>
        <begin position="622"/>
        <end position="633"/>
    </location>
</feature>
<feature type="compositionally biased region" description="Low complexity" evidence="1">
    <location>
        <begin position="513"/>
        <end position="523"/>
    </location>
</feature>
<evidence type="ECO:0000313" key="4">
    <source>
        <dbReference type="Proteomes" id="UP000242696"/>
    </source>
</evidence>
<name>A0A2H5AJG3_9VIRU</name>
<feature type="region of interest" description="Disordered" evidence="1">
    <location>
        <begin position="313"/>
        <end position="352"/>
    </location>
</feature>
<dbReference type="RefSeq" id="YP_009447854.1">
    <property type="nucleotide sequence ID" value="NC_036579.1"/>
</dbReference>
<organism evidence="3">
    <name type="scientific">black bullhead herpesvirus</name>
    <dbReference type="NCBI Taxonomy" id="508441"/>
    <lineage>
        <taxon>Viruses</taxon>
        <taxon>Duplodnaviria</taxon>
        <taxon>Heunggongvirae</taxon>
        <taxon>Peploviricota</taxon>
        <taxon>Herviviricetes</taxon>
        <taxon>Herpesvirales</taxon>
        <taxon>Alloherpesviridae</taxon>
        <taxon>Ictavirus</taxon>
        <taxon>Ictavirus ictaluridallo2</taxon>
    </lineage>
</organism>
<evidence type="ECO:0000313" key="3">
    <source>
        <dbReference type="EMBL" id="AUG72282.1"/>
    </source>
</evidence>
<proteinExistence type="predicted"/>
<dbReference type="EMBL" id="MG271984">
    <property type="protein sequence ID" value="AUG72282.1"/>
    <property type="molecule type" value="Genomic_DNA"/>
</dbReference>
<reference evidence="3" key="1">
    <citation type="journal article" date="2018" name="Arch. Virol.">
        <title>Complete genome sequence and analysis of ictalurid herpesvirus 2.</title>
        <authorList>
            <person name="Borzak R."/>
            <person name="Haluk T."/>
            <person name="Bartha D."/>
            <person name="Doszpoly A."/>
        </authorList>
    </citation>
    <scope>NUCLEOTIDE SEQUENCE</scope>
    <source>
        <strain evidence="3">760/94</strain>
    </source>
</reference>
<protein>
    <submittedName>
        <fullName evidence="3">ORF28</fullName>
    </submittedName>
</protein>
<feature type="region of interest" description="Disordered" evidence="1">
    <location>
        <begin position="484"/>
        <end position="523"/>
    </location>
</feature>
<feature type="compositionally biased region" description="Polar residues" evidence="1">
    <location>
        <begin position="313"/>
        <end position="342"/>
    </location>
</feature>
<dbReference type="OrthoDB" id="8180at10239"/>
<evidence type="ECO:0000259" key="2">
    <source>
        <dbReference type="Pfam" id="PF25720"/>
    </source>
</evidence>
<dbReference type="KEGG" id="vg:35414674"/>
<keyword evidence="4" id="KW-1185">Reference proteome</keyword>
<dbReference type="Proteomes" id="UP000242696">
    <property type="component" value="Segment"/>
</dbReference>